<dbReference type="SUPFAM" id="SSF81383">
    <property type="entry name" value="F-box domain"/>
    <property type="match status" value="1"/>
</dbReference>
<dbReference type="Pfam" id="PF00646">
    <property type="entry name" value="F-box"/>
    <property type="match status" value="1"/>
</dbReference>
<dbReference type="InterPro" id="IPR036047">
    <property type="entry name" value="F-box-like_dom_sf"/>
</dbReference>
<dbReference type="PANTHER" id="PTHR31672:SF13">
    <property type="entry name" value="F-BOX PROTEIN CPR30-LIKE"/>
    <property type="match status" value="1"/>
</dbReference>
<dbReference type="Proteomes" id="UP000187203">
    <property type="component" value="Unassembled WGS sequence"/>
</dbReference>
<dbReference type="InterPro" id="IPR017451">
    <property type="entry name" value="F-box-assoc_interact_dom"/>
</dbReference>
<organism evidence="2 3">
    <name type="scientific">Corchorus olitorius</name>
    <dbReference type="NCBI Taxonomy" id="93759"/>
    <lineage>
        <taxon>Eukaryota</taxon>
        <taxon>Viridiplantae</taxon>
        <taxon>Streptophyta</taxon>
        <taxon>Embryophyta</taxon>
        <taxon>Tracheophyta</taxon>
        <taxon>Spermatophyta</taxon>
        <taxon>Magnoliopsida</taxon>
        <taxon>eudicotyledons</taxon>
        <taxon>Gunneridae</taxon>
        <taxon>Pentapetalae</taxon>
        <taxon>rosids</taxon>
        <taxon>malvids</taxon>
        <taxon>Malvales</taxon>
        <taxon>Malvaceae</taxon>
        <taxon>Grewioideae</taxon>
        <taxon>Apeibeae</taxon>
        <taxon>Corchorus</taxon>
    </lineage>
</organism>
<protein>
    <recommendedName>
        <fullName evidence="1">F-box domain-containing protein</fullName>
    </recommendedName>
</protein>
<dbReference type="EMBL" id="AWUE01012616">
    <property type="protein sequence ID" value="OMP08780.1"/>
    <property type="molecule type" value="Genomic_DNA"/>
</dbReference>
<dbReference type="PANTHER" id="PTHR31672">
    <property type="entry name" value="BNACNNG10540D PROTEIN"/>
    <property type="match status" value="1"/>
</dbReference>
<dbReference type="InterPro" id="IPR015915">
    <property type="entry name" value="Kelch-typ_b-propeller"/>
</dbReference>
<dbReference type="OrthoDB" id="591557at2759"/>
<dbReference type="SMART" id="SM00256">
    <property type="entry name" value="FBOX"/>
    <property type="match status" value="1"/>
</dbReference>
<reference evidence="3" key="1">
    <citation type="submission" date="2013-09" db="EMBL/GenBank/DDBJ databases">
        <title>Corchorus olitorius genome sequencing.</title>
        <authorList>
            <person name="Alam M."/>
            <person name="Haque M.S."/>
            <person name="Islam M.S."/>
            <person name="Emdad E.M."/>
            <person name="Islam M.M."/>
            <person name="Ahmed B."/>
            <person name="Halim A."/>
            <person name="Hossen Q.M.M."/>
            <person name="Hossain M.Z."/>
            <person name="Ahmed R."/>
            <person name="Khan M.M."/>
            <person name="Islam R."/>
            <person name="Rashid M.M."/>
            <person name="Khan S.A."/>
            <person name="Rahman M.S."/>
            <person name="Alam M."/>
            <person name="Yahiya A.S."/>
            <person name="Khan M.S."/>
            <person name="Azam M.S."/>
            <person name="Haque T."/>
            <person name="Lashkar M.Z.H."/>
            <person name="Akhand A.I."/>
            <person name="Morshed G."/>
            <person name="Roy S."/>
            <person name="Uddin K.S."/>
            <person name="Rabeya T."/>
            <person name="Hossain A.S."/>
            <person name="Chowdhury A."/>
            <person name="Snigdha A.R."/>
            <person name="Mortoza M.S."/>
            <person name="Matin S.A."/>
            <person name="Hoque S.M.E."/>
            <person name="Islam M.K."/>
            <person name="Roy D.K."/>
            <person name="Haider R."/>
            <person name="Moosa M.M."/>
            <person name="Elias S.M."/>
            <person name="Hasan A.M."/>
            <person name="Jahan S."/>
            <person name="Shafiuddin M."/>
            <person name="Mahmood N."/>
            <person name="Shommy N.S."/>
        </authorList>
    </citation>
    <scope>NUCLEOTIDE SEQUENCE [LARGE SCALE GENOMIC DNA]</scope>
    <source>
        <strain evidence="3">cv. O-4</strain>
    </source>
</reference>
<feature type="domain" description="F-box" evidence="1">
    <location>
        <begin position="1"/>
        <end position="44"/>
    </location>
</feature>
<evidence type="ECO:0000313" key="2">
    <source>
        <dbReference type="EMBL" id="OMP08780.1"/>
    </source>
</evidence>
<evidence type="ECO:0000259" key="1">
    <source>
        <dbReference type="PROSITE" id="PS50181"/>
    </source>
</evidence>
<accession>A0A1R3KNX6</accession>
<name>A0A1R3KNX6_9ROSI</name>
<comment type="caution">
    <text evidence="2">The sequence shown here is derived from an EMBL/GenBank/DDBJ whole genome shotgun (WGS) entry which is preliminary data.</text>
</comment>
<dbReference type="CDD" id="cd22157">
    <property type="entry name" value="F-box_AtFBW1-like"/>
    <property type="match status" value="1"/>
</dbReference>
<evidence type="ECO:0000313" key="3">
    <source>
        <dbReference type="Proteomes" id="UP000187203"/>
    </source>
</evidence>
<dbReference type="SUPFAM" id="SSF117281">
    <property type="entry name" value="Kelch motif"/>
    <property type="match status" value="1"/>
</dbReference>
<dbReference type="PROSITE" id="PS50181">
    <property type="entry name" value="FBOX"/>
    <property type="match status" value="1"/>
</dbReference>
<dbReference type="Pfam" id="PF07734">
    <property type="entry name" value="FBA_1"/>
    <property type="match status" value="1"/>
</dbReference>
<gene>
    <name evidence="2" type="ORF">COLO4_06128</name>
</gene>
<dbReference type="NCBIfam" id="TIGR01640">
    <property type="entry name" value="F_box_assoc_1"/>
    <property type="match status" value="1"/>
</dbReference>
<keyword evidence="3" id="KW-1185">Reference proteome</keyword>
<dbReference type="STRING" id="93759.A0A1R3KNX6"/>
<dbReference type="InterPro" id="IPR001810">
    <property type="entry name" value="F-box_dom"/>
</dbReference>
<dbReference type="Gene3D" id="1.20.1280.50">
    <property type="match status" value="1"/>
</dbReference>
<dbReference type="InterPro" id="IPR006527">
    <property type="entry name" value="F-box-assoc_dom_typ1"/>
</dbReference>
<dbReference type="AlphaFoldDB" id="A0A1R3KNX6"/>
<proteinExistence type="predicted"/>
<sequence length="321" mass="36773">MASIIPLDIITDILCRLPVEELLRFRSVSKPWCSLIDSPNFIKLHLSHSLKTQTNLSLILKDSDFYSVNLDSLQTAQKINHAPDGKQTQILGSCNGLLALLNPNDKIVQFLGKGDESFSSEVKVYSLKTNSWRRVKDFPFCVKYEGDPGILVSNALHWVASKKSGFLGKSFVVAFDLGTEDYHRVHLPDFLDEGIQLDVAVFQDCLIVNHWEIFSVDIWMMKKYGVKESWTKFVTLENFGQTIPSFHLALPLAYSERGDQVLLKLNMDCDKLFWYDLARKRVKHVTIRGWFLVEGVSFSVIVRARKERGYEVIEELAMHNR</sequence>
<dbReference type="InterPro" id="IPR050796">
    <property type="entry name" value="SCF_F-box_component"/>
</dbReference>